<name>A0AA35SXI0_GEOBA</name>
<dbReference type="GO" id="GO:0005829">
    <property type="term" value="C:cytosol"/>
    <property type="evidence" value="ECO:0007669"/>
    <property type="project" value="TreeGrafter"/>
</dbReference>
<dbReference type="GO" id="GO:0019464">
    <property type="term" value="P:glycine decarboxylation via glycine cleavage system"/>
    <property type="evidence" value="ECO:0007669"/>
    <property type="project" value="TreeGrafter"/>
</dbReference>
<evidence type="ECO:0000313" key="1">
    <source>
        <dbReference type="EMBL" id="CAI8037693.1"/>
    </source>
</evidence>
<evidence type="ECO:0000313" key="2">
    <source>
        <dbReference type="Proteomes" id="UP001174909"/>
    </source>
</evidence>
<dbReference type="InterPro" id="IPR015424">
    <property type="entry name" value="PyrdxlP-dep_Trfase"/>
</dbReference>
<dbReference type="GO" id="GO:0004375">
    <property type="term" value="F:glycine dehydrogenase (decarboxylating) activity"/>
    <property type="evidence" value="ECO:0007669"/>
    <property type="project" value="InterPro"/>
</dbReference>
<accession>A0AA35SXI0</accession>
<dbReference type="GO" id="GO:0005960">
    <property type="term" value="C:glycine cleavage complex"/>
    <property type="evidence" value="ECO:0007669"/>
    <property type="project" value="TreeGrafter"/>
</dbReference>
<gene>
    <name evidence="1" type="ORF">GBAR_LOCUS21090</name>
</gene>
<dbReference type="InterPro" id="IPR015421">
    <property type="entry name" value="PyrdxlP-dep_Trfase_major"/>
</dbReference>
<keyword evidence="2" id="KW-1185">Reference proteome</keyword>
<dbReference type="SUPFAM" id="SSF53383">
    <property type="entry name" value="PLP-dependent transferases"/>
    <property type="match status" value="1"/>
</dbReference>
<protein>
    <submittedName>
        <fullName evidence="1">Probable glycine dehydrogenase (Decarboxylating) subunit 2</fullName>
    </submittedName>
</protein>
<dbReference type="InterPro" id="IPR020581">
    <property type="entry name" value="GDC_P"/>
</dbReference>
<dbReference type="EMBL" id="CASHTH010002955">
    <property type="protein sequence ID" value="CAI8037693.1"/>
    <property type="molecule type" value="Genomic_DNA"/>
</dbReference>
<reference evidence="1" key="1">
    <citation type="submission" date="2023-03" db="EMBL/GenBank/DDBJ databases">
        <authorList>
            <person name="Steffen K."/>
            <person name="Cardenas P."/>
        </authorList>
    </citation>
    <scope>NUCLEOTIDE SEQUENCE</scope>
</reference>
<dbReference type="GO" id="GO:0016594">
    <property type="term" value="F:glycine binding"/>
    <property type="evidence" value="ECO:0007669"/>
    <property type="project" value="TreeGrafter"/>
</dbReference>
<proteinExistence type="predicted"/>
<dbReference type="PANTHER" id="PTHR11773">
    <property type="entry name" value="GLYCINE DEHYDROGENASE, DECARBOXYLATING"/>
    <property type="match status" value="1"/>
</dbReference>
<dbReference type="AlphaFoldDB" id="A0AA35SXI0"/>
<dbReference type="GO" id="GO:0030170">
    <property type="term" value="F:pyridoxal phosphate binding"/>
    <property type="evidence" value="ECO:0007669"/>
    <property type="project" value="TreeGrafter"/>
</dbReference>
<sequence>MKGCSLAPMAGADGEFAGMLMARAYHLDRGDTARNKVLIPDSAHGTNPATASMCGFEVITLPSDADGNTDLEALRFSVGDDLAGLMITLPSTLGALRFKHP</sequence>
<dbReference type="PANTHER" id="PTHR11773:SF1">
    <property type="entry name" value="GLYCINE DEHYDROGENASE (DECARBOXYLATING), MITOCHONDRIAL"/>
    <property type="match status" value="1"/>
</dbReference>
<dbReference type="Gene3D" id="3.40.640.10">
    <property type="entry name" value="Type I PLP-dependent aspartate aminotransferase-like (Major domain)"/>
    <property type="match status" value="1"/>
</dbReference>
<organism evidence="1 2">
    <name type="scientific">Geodia barretti</name>
    <name type="common">Barrett's horny sponge</name>
    <dbReference type="NCBI Taxonomy" id="519541"/>
    <lineage>
        <taxon>Eukaryota</taxon>
        <taxon>Metazoa</taxon>
        <taxon>Porifera</taxon>
        <taxon>Demospongiae</taxon>
        <taxon>Heteroscleromorpha</taxon>
        <taxon>Tetractinellida</taxon>
        <taxon>Astrophorina</taxon>
        <taxon>Geodiidae</taxon>
        <taxon>Geodia</taxon>
    </lineage>
</organism>
<dbReference type="Proteomes" id="UP001174909">
    <property type="component" value="Unassembled WGS sequence"/>
</dbReference>
<comment type="caution">
    <text evidence="1">The sequence shown here is derived from an EMBL/GenBank/DDBJ whole genome shotgun (WGS) entry which is preliminary data.</text>
</comment>